<dbReference type="EMBL" id="FOQD01000012">
    <property type="protein sequence ID" value="SFI80178.1"/>
    <property type="molecule type" value="Genomic_DNA"/>
</dbReference>
<keyword evidence="2" id="KW-1185">Reference proteome</keyword>
<proteinExistence type="predicted"/>
<gene>
    <name evidence="1" type="ORF">SAMN05421753_112151</name>
</gene>
<evidence type="ECO:0000313" key="1">
    <source>
        <dbReference type="EMBL" id="SFI80178.1"/>
    </source>
</evidence>
<dbReference type="STRING" id="1576369.SAMN05421753_112151"/>
<sequence length="69" mass="8162">MVDTWIVVAPPMPSLEANRAFDEWREQEKKRGRTFLENEVRQDIIRGANNATLLRYWVRTQSDDSKNVL</sequence>
<organism evidence="1 2">
    <name type="scientific">Planctomicrobium piriforme</name>
    <dbReference type="NCBI Taxonomy" id="1576369"/>
    <lineage>
        <taxon>Bacteria</taxon>
        <taxon>Pseudomonadati</taxon>
        <taxon>Planctomycetota</taxon>
        <taxon>Planctomycetia</taxon>
        <taxon>Planctomycetales</taxon>
        <taxon>Planctomycetaceae</taxon>
        <taxon>Planctomicrobium</taxon>
    </lineage>
</organism>
<dbReference type="Proteomes" id="UP000199518">
    <property type="component" value="Unassembled WGS sequence"/>
</dbReference>
<name>A0A1I3L691_9PLAN</name>
<accession>A0A1I3L691</accession>
<evidence type="ECO:0000313" key="2">
    <source>
        <dbReference type="Proteomes" id="UP000199518"/>
    </source>
</evidence>
<reference evidence="2" key="1">
    <citation type="submission" date="2016-10" db="EMBL/GenBank/DDBJ databases">
        <authorList>
            <person name="Varghese N."/>
            <person name="Submissions S."/>
        </authorList>
    </citation>
    <scope>NUCLEOTIDE SEQUENCE [LARGE SCALE GENOMIC DNA]</scope>
    <source>
        <strain evidence="2">DSM 26348</strain>
    </source>
</reference>
<protein>
    <submittedName>
        <fullName evidence="1">Uncharacterized protein</fullName>
    </submittedName>
</protein>
<dbReference type="AlphaFoldDB" id="A0A1I3L691"/>